<keyword evidence="2" id="KW-1185">Reference proteome</keyword>
<dbReference type="Proteomes" id="UP000199665">
    <property type="component" value="Unassembled WGS sequence"/>
</dbReference>
<accession>A0ABY0XRK5</accession>
<proteinExistence type="predicted"/>
<comment type="caution">
    <text evidence="1">The sequence shown here is derived from an EMBL/GenBank/DDBJ whole genome shotgun (WGS) entry which is preliminary data.</text>
</comment>
<dbReference type="EMBL" id="FNRV01000001">
    <property type="protein sequence ID" value="SEB98619.1"/>
    <property type="molecule type" value="Genomic_DNA"/>
</dbReference>
<protein>
    <submittedName>
        <fullName evidence="1">Uncharacterized protein</fullName>
    </submittedName>
</protein>
<sequence length="82" mass="8849">MPTCCTAMSSSSRDVHPKQFLIAENEGLRKNAERYLVLRQADVDTIHNGGLVAGLTPDNIVINGSDLDERVDAVLAPCKVTP</sequence>
<evidence type="ECO:0000313" key="1">
    <source>
        <dbReference type="EMBL" id="SEB98619.1"/>
    </source>
</evidence>
<gene>
    <name evidence="1" type="ORF">SAMN05216205_1161</name>
</gene>
<evidence type="ECO:0000313" key="2">
    <source>
        <dbReference type="Proteomes" id="UP000199665"/>
    </source>
</evidence>
<name>A0ABY0XRK5_9PSED</name>
<reference evidence="1 2" key="1">
    <citation type="submission" date="2016-10" db="EMBL/GenBank/DDBJ databases">
        <authorList>
            <person name="Varghese N."/>
            <person name="Submissions S."/>
        </authorList>
    </citation>
    <scope>NUCLEOTIDE SEQUENCE [LARGE SCALE GENOMIC DNA]</scope>
    <source>
        <strain evidence="1 2">DSM 18327</strain>
    </source>
</reference>
<organism evidence="1 2">
    <name type="scientific">Pseudomonas mohnii</name>
    <dbReference type="NCBI Taxonomy" id="395600"/>
    <lineage>
        <taxon>Bacteria</taxon>
        <taxon>Pseudomonadati</taxon>
        <taxon>Pseudomonadota</taxon>
        <taxon>Gammaproteobacteria</taxon>
        <taxon>Pseudomonadales</taxon>
        <taxon>Pseudomonadaceae</taxon>
        <taxon>Pseudomonas</taxon>
    </lineage>
</organism>